<evidence type="ECO:0000259" key="7">
    <source>
        <dbReference type="PROSITE" id="PS51900"/>
    </source>
</evidence>
<dbReference type="InterPro" id="IPR050090">
    <property type="entry name" value="Tyrosine_recombinase_XerCD"/>
</dbReference>
<evidence type="ECO:0000256" key="5">
    <source>
        <dbReference type="PROSITE-ProRule" id="PRU01248"/>
    </source>
</evidence>
<keyword evidence="2" id="KW-0229">DNA integration</keyword>
<sequence>MKVKGVKIEDKERYMLIDSYGEPIKPVIKYLKYLDFTGKAENTLKAYCYHLKLYFEFLEEVNTSYKEVHIDLLATFIGWLRQPSQSLKVTELKPTKAKRSDRTVNIVLNCVIGFYDYLMRSEEYENTINEQTKNQLSARFRRFKPFLHHISNGKQINRNILKVKEPKRLVQTLRKDQIECLYTACNNIRDQLLIRVLYEGGLRISEAMSLWIEDFNIGESCITVRKSKTIEGEKRKVFVSSETMNLFQEYLLDYHMQNIDTNFVFIKLTGKNSGEPLDDQAVRSLVRRVRKKTGVPFTPHKLRHTFATELHEHGTDIAVIQKLLGHAHVQTTIQTYLHLSDETIKESYEQARSNMVIRRGN</sequence>
<comment type="similarity">
    <text evidence="1">Belongs to the 'phage' integrase family.</text>
</comment>
<dbReference type="PROSITE" id="PS51898">
    <property type="entry name" value="TYR_RECOMBINASE"/>
    <property type="match status" value="1"/>
</dbReference>
<dbReference type="Gene3D" id="1.10.443.10">
    <property type="entry name" value="Intergrase catalytic core"/>
    <property type="match status" value="1"/>
</dbReference>
<dbReference type="Gene3D" id="1.10.150.130">
    <property type="match status" value="1"/>
</dbReference>
<name>A0ABY4GW99_9BACI</name>
<dbReference type="PANTHER" id="PTHR30349:SF41">
    <property type="entry name" value="INTEGRASE_RECOMBINASE PROTEIN MJ0367-RELATED"/>
    <property type="match status" value="1"/>
</dbReference>
<evidence type="ECO:0000256" key="1">
    <source>
        <dbReference type="ARBA" id="ARBA00008857"/>
    </source>
</evidence>
<evidence type="ECO:0000259" key="6">
    <source>
        <dbReference type="PROSITE" id="PS51898"/>
    </source>
</evidence>
<dbReference type="InterPro" id="IPR011010">
    <property type="entry name" value="DNA_brk_join_enz"/>
</dbReference>
<dbReference type="InterPro" id="IPR004107">
    <property type="entry name" value="Integrase_SAM-like_N"/>
</dbReference>
<dbReference type="RefSeq" id="WP_244751788.1">
    <property type="nucleotide sequence ID" value="NZ_CP095074.1"/>
</dbReference>
<feature type="domain" description="Tyr recombinase" evidence="6">
    <location>
        <begin position="168"/>
        <end position="349"/>
    </location>
</feature>
<proteinExistence type="inferred from homology"/>
<dbReference type="Pfam" id="PF02899">
    <property type="entry name" value="Phage_int_SAM_1"/>
    <property type="match status" value="1"/>
</dbReference>
<dbReference type="PANTHER" id="PTHR30349">
    <property type="entry name" value="PHAGE INTEGRASE-RELATED"/>
    <property type="match status" value="1"/>
</dbReference>
<accession>A0ABY4GW99</accession>
<feature type="domain" description="Core-binding (CB)" evidence="7">
    <location>
        <begin position="21"/>
        <end position="119"/>
    </location>
</feature>
<evidence type="ECO:0000256" key="3">
    <source>
        <dbReference type="ARBA" id="ARBA00023125"/>
    </source>
</evidence>
<evidence type="ECO:0000256" key="4">
    <source>
        <dbReference type="ARBA" id="ARBA00023172"/>
    </source>
</evidence>
<dbReference type="Pfam" id="PF00589">
    <property type="entry name" value="Phage_integrase"/>
    <property type="match status" value="1"/>
</dbReference>
<keyword evidence="9" id="KW-1185">Reference proteome</keyword>
<evidence type="ECO:0000313" key="8">
    <source>
        <dbReference type="EMBL" id="UOQ92178.1"/>
    </source>
</evidence>
<organism evidence="8 9">
    <name type="scientific">Halobacillus shinanisalinarum</name>
    <dbReference type="NCBI Taxonomy" id="2932258"/>
    <lineage>
        <taxon>Bacteria</taxon>
        <taxon>Bacillati</taxon>
        <taxon>Bacillota</taxon>
        <taxon>Bacilli</taxon>
        <taxon>Bacillales</taxon>
        <taxon>Bacillaceae</taxon>
        <taxon>Halobacillus</taxon>
    </lineage>
</organism>
<evidence type="ECO:0000256" key="2">
    <source>
        <dbReference type="ARBA" id="ARBA00022908"/>
    </source>
</evidence>
<evidence type="ECO:0000313" key="9">
    <source>
        <dbReference type="Proteomes" id="UP000831880"/>
    </source>
</evidence>
<dbReference type="InterPro" id="IPR002104">
    <property type="entry name" value="Integrase_catalytic"/>
</dbReference>
<protein>
    <submittedName>
        <fullName evidence="8">Tyrosine-type recombinase/integrase</fullName>
    </submittedName>
</protein>
<dbReference type="PROSITE" id="PS51900">
    <property type="entry name" value="CB"/>
    <property type="match status" value="1"/>
</dbReference>
<dbReference type="EMBL" id="CP095074">
    <property type="protein sequence ID" value="UOQ92178.1"/>
    <property type="molecule type" value="Genomic_DNA"/>
</dbReference>
<keyword evidence="3 5" id="KW-0238">DNA-binding</keyword>
<keyword evidence="4" id="KW-0233">DNA recombination</keyword>
<dbReference type="SUPFAM" id="SSF56349">
    <property type="entry name" value="DNA breaking-rejoining enzymes"/>
    <property type="match status" value="1"/>
</dbReference>
<gene>
    <name evidence="8" type="ORF">MUO14_17015</name>
</gene>
<dbReference type="InterPro" id="IPR013762">
    <property type="entry name" value="Integrase-like_cat_sf"/>
</dbReference>
<dbReference type="InterPro" id="IPR044068">
    <property type="entry name" value="CB"/>
</dbReference>
<dbReference type="Proteomes" id="UP000831880">
    <property type="component" value="Chromosome"/>
</dbReference>
<reference evidence="8 9" key="1">
    <citation type="submission" date="2022-04" db="EMBL/GenBank/DDBJ databases">
        <title>Halobacillus sp. isolated from saltern.</title>
        <authorList>
            <person name="Won M."/>
            <person name="Lee C.-M."/>
            <person name="Woen H.-Y."/>
            <person name="Kwon S.-W."/>
        </authorList>
    </citation>
    <scope>NUCLEOTIDE SEQUENCE [LARGE SCALE GENOMIC DNA]</scope>
    <source>
        <strain evidence="8 9">SSTM10-2</strain>
    </source>
</reference>
<dbReference type="InterPro" id="IPR010998">
    <property type="entry name" value="Integrase_recombinase_N"/>
</dbReference>